<dbReference type="Proteomes" id="UP001208567">
    <property type="component" value="Unassembled WGS sequence"/>
</dbReference>
<sequence>MDIFYLILISIMSFLLLRELYFLVSSGKRIIKLGKNRLVYILYLIMLIMWLIFLFFNIKGYLNYNNDTSYYKHYIEEILSNVFWIEFLILNLIKSFIVSEIRENGLYIDSNFYKWSKVQSYIWTSSNTIQFKVKPPFRASTKYDFIIKEDLKSKVDETVQKHIHL</sequence>
<evidence type="ECO:0008006" key="4">
    <source>
        <dbReference type="Google" id="ProtNLM"/>
    </source>
</evidence>
<keyword evidence="3" id="KW-1185">Reference proteome</keyword>
<evidence type="ECO:0000313" key="3">
    <source>
        <dbReference type="Proteomes" id="UP001208567"/>
    </source>
</evidence>
<accession>A0ABQ5N4R9</accession>
<dbReference type="RefSeq" id="WP_264849493.1">
    <property type="nucleotide sequence ID" value="NZ_BRXR01000001.1"/>
</dbReference>
<gene>
    <name evidence="2" type="ORF">bsdE14_16380</name>
</gene>
<reference evidence="2 3" key="1">
    <citation type="journal article" date="2024" name="Int. J. Syst. Evol. Microbiol.">
        <title>Clostridium omnivorum sp. nov., isolated from anoxic soil under the treatment of reductive soil disinfestation.</title>
        <authorList>
            <person name="Ueki A."/>
            <person name="Tonouchi A."/>
            <person name="Kaku N."/>
            <person name="Honma S."/>
            <person name="Ueki K."/>
        </authorList>
    </citation>
    <scope>NUCLEOTIDE SEQUENCE [LARGE SCALE GENOMIC DNA]</scope>
    <source>
        <strain evidence="2 3">E14</strain>
    </source>
</reference>
<comment type="caution">
    <text evidence="2">The sequence shown here is derived from an EMBL/GenBank/DDBJ whole genome shotgun (WGS) entry which is preliminary data.</text>
</comment>
<protein>
    <recommendedName>
        <fullName evidence="4">DUF5673 domain-containing protein</fullName>
    </recommendedName>
</protein>
<organism evidence="2 3">
    <name type="scientific">Clostridium omnivorum</name>
    <dbReference type="NCBI Taxonomy" id="1604902"/>
    <lineage>
        <taxon>Bacteria</taxon>
        <taxon>Bacillati</taxon>
        <taxon>Bacillota</taxon>
        <taxon>Clostridia</taxon>
        <taxon>Eubacteriales</taxon>
        <taxon>Clostridiaceae</taxon>
        <taxon>Clostridium</taxon>
    </lineage>
</organism>
<name>A0ABQ5N4R9_9CLOT</name>
<feature type="transmembrane region" description="Helical" evidence="1">
    <location>
        <begin position="38"/>
        <end position="58"/>
    </location>
</feature>
<evidence type="ECO:0000256" key="1">
    <source>
        <dbReference type="SAM" id="Phobius"/>
    </source>
</evidence>
<dbReference type="EMBL" id="BRXR01000001">
    <property type="protein sequence ID" value="GLC30228.1"/>
    <property type="molecule type" value="Genomic_DNA"/>
</dbReference>
<feature type="transmembrane region" description="Helical" evidence="1">
    <location>
        <begin position="78"/>
        <end position="97"/>
    </location>
</feature>
<evidence type="ECO:0000313" key="2">
    <source>
        <dbReference type="EMBL" id="GLC30228.1"/>
    </source>
</evidence>
<keyword evidence="1" id="KW-0812">Transmembrane</keyword>
<keyword evidence="1" id="KW-0472">Membrane</keyword>
<proteinExistence type="predicted"/>
<feature type="transmembrane region" description="Helical" evidence="1">
    <location>
        <begin position="6"/>
        <end position="26"/>
    </location>
</feature>
<keyword evidence="1" id="KW-1133">Transmembrane helix</keyword>